<feature type="domain" description="Radical SAM core" evidence="7">
    <location>
        <begin position="28"/>
        <end position="252"/>
    </location>
</feature>
<keyword evidence="6" id="KW-0411">Iron-sulfur</keyword>
<keyword evidence="4" id="KW-0479">Metal-binding</keyword>
<evidence type="ECO:0000256" key="2">
    <source>
        <dbReference type="ARBA" id="ARBA00022485"/>
    </source>
</evidence>
<dbReference type="GO" id="GO:0051539">
    <property type="term" value="F:4 iron, 4 sulfur cluster binding"/>
    <property type="evidence" value="ECO:0007669"/>
    <property type="project" value="UniProtKB-KW"/>
</dbReference>
<dbReference type="InterPro" id="IPR058240">
    <property type="entry name" value="rSAM_sf"/>
</dbReference>
<dbReference type="GO" id="GO:0046872">
    <property type="term" value="F:metal ion binding"/>
    <property type="evidence" value="ECO:0007669"/>
    <property type="project" value="UniProtKB-KW"/>
</dbReference>
<dbReference type="SUPFAM" id="SSF102114">
    <property type="entry name" value="Radical SAM enzymes"/>
    <property type="match status" value="1"/>
</dbReference>
<dbReference type="RefSeq" id="WP_055300200.1">
    <property type="nucleotide sequence ID" value="NZ_CZAP01000010.1"/>
</dbReference>
<evidence type="ECO:0000256" key="3">
    <source>
        <dbReference type="ARBA" id="ARBA00022691"/>
    </source>
</evidence>
<name>A0A174QCS1_BACT4</name>
<keyword evidence="5" id="KW-0408">Iron</keyword>
<dbReference type="NCBIfam" id="TIGR04085">
    <property type="entry name" value="rSAM_more_4Fe4S"/>
    <property type="match status" value="1"/>
</dbReference>
<keyword evidence="2" id="KW-0004">4Fe-4S</keyword>
<dbReference type="Pfam" id="PF04055">
    <property type="entry name" value="Radical_SAM"/>
    <property type="match status" value="1"/>
</dbReference>
<dbReference type="SFLD" id="SFLDG01067">
    <property type="entry name" value="SPASM/twitch_domain_containing"/>
    <property type="match status" value="1"/>
</dbReference>
<dbReference type="SFLD" id="SFLDG01386">
    <property type="entry name" value="main_SPASM_domain-containing"/>
    <property type="match status" value="1"/>
</dbReference>
<dbReference type="InterPro" id="IPR017200">
    <property type="entry name" value="PqqE-like"/>
</dbReference>
<dbReference type="PROSITE" id="PS51918">
    <property type="entry name" value="RADICAL_SAM"/>
    <property type="match status" value="1"/>
</dbReference>
<dbReference type="Proteomes" id="UP000095576">
    <property type="component" value="Unassembled WGS sequence"/>
</dbReference>
<keyword evidence="3" id="KW-0949">S-adenosyl-L-methionine</keyword>
<dbReference type="EMBL" id="CZAP01000010">
    <property type="protein sequence ID" value="CUP68485.1"/>
    <property type="molecule type" value="Genomic_DNA"/>
</dbReference>
<evidence type="ECO:0000256" key="4">
    <source>
        <dbReference type="ARBA" id="ARBA00022723"/>
    </source>
</evidence>
<dbReference type="InterPro" id="IPR050377">
    <property type="entry name" value="Radical_SAM_PqqE_MftC-like"/>
</dbReference>
<dbReference type="InterPro" id="IPR006638">
    <property type="entry name" value="Elp3/MiaA/NifB-like_rSAM"/>
</dbReference>
<dbReference type="CDD" id="cd01335">
    <property type="entry name" value="Radical_SAM"/>
    <property type="match status" value="1"/>
</dbReference>
<dbReference type="Gene3D" id="3.20.20.70">
    <property type="entry name" value="Aldolase class I"/>
    <property type="match status" value="1"/>
</dbReference>
<dbReference type="SMR" id="A0A174QCS1"/>
<dbReference type="InterPro" id="IPR026404">
    <property type="entry name" value="rSAM_w_lipo"/>
</dbReference>
<evidence type="ECO:0000313" key="8">
    <source>
        <dbReference type="EMBL" id="CUP68485.1"/>
    </source>
</evidence>
<dbReference type="Pfam" id="PF13186">
    <property type="entry name" value="SPASM"/>
    <property type="match status" value="1"/>
</dbReference>
<dbReference type="PANTHER" id="PTHR11228:SF7">
    <property type="entry name" value="PQQA PEPTIDE CYCLASE"/>
    <property type="match status" value="1"/>
</dbReference>
<evidence type="ECO:0000259" key="7">
    <source>
        <dbReference type="PROSITE" id="PS51918"/>
    </source>
</evidence>
<dbReference type="NCBIfam" id="TIGR04133">
    <property type="entry name" value="rSAM_w_lipo"/>
    <property type="match status" value="1"/>
</dbReference>
<accession>A0A174QCS1</accession>
<dbReference type="SFLD" id="SFLDS00029">
    <property type="entry name" value="Radical_SAM"/>
    <property type="match status" value="1"/>
</dbReference>
<sequence>MKRIIPLTPRRWLALEIFRRMKHERVEEHPLRQLFWECTLRCNVRCRHCGSDCKSSPATPDMPLQDFLKVLDSIATHTNPHDVFVIISGGEPTVREDLETCGKEISRRGYPWGMVCNGLCLTRERLHNLIRSGMRSISISLDGLKDVHNWMRRHPESFDCAVNAIREITAIPELTFDVITCVTHRSLPQLPAMKELLISLGVKRWRVSTIFPVGRAAEEPEFRMNGEELKQVLDFIRDTRKEGIIRASYGCEGFLGNYEGEVRNTPFFCRAGISVGSVLIDGSISACSSIRSNYHQGNIYQDDFWEIWQTKFQPYRDRSWMKKDECARCKYFRYCQGNGMHLRDNEGKLLVCHLNRLTGNSANDSLAFSHLVVSKKNM</sequence>
<reference evidence="8 9" key="1">
    <citation type="submission" date="2015-09" db="EMBL/GenBank/DDBJ databases">
        <authorList>
            <consortium name="Pathogen Informatics"/>
        </authorList>
    </citation>
    <scope>NUCLEOTIDE SEQUENCE [LARGE SCALE GENOMIC DNA]</scope>
    <source>
        <strain evidence="8 9">2789STDY5834899</strain>
    </source>
</reference>
<evidence type="ECO:0000313" key="9">
    <source>
        <dbReference type="Proteomes" id="UP000095576"/>
    </source>
</evidence>
<dbReference type="PIRSF" id="PIRSF037420">
    <property type="entry name" value="PQQ_syn_pqqE"/>
    <property type="match status" value="1"/>
</dbReference>
<dbReference type="InterPro" id="IPR013785">
    <property type="entry name" value="Aldolase_TIM"/>
</dbReference>
<dbReference type="GO" id="GO:0003824">
    <property type="term" value="F:catalytic activity"/>
    <property type="evidence" value="ECO:0007669"/>
    <property type="project" value="InterPro"/>
</dbReference>
<comment type="cofactor">
    <cofactor evidence="1">
        <name>[4Fe-4S] cluster</name>
        <dbReference type="ChEBI" id="CHEBI:49883"/>
    </cofactor>
</comment>
<proteinExistence type="predicted"/>
<evidence type="ECO:0000256" key="6">
    <source>
        <dbReference type="ARBA" id="ARBA00023014"/>
    </source>
</evidence>
<protein>
    <submittedName>
        <fullName evidence="8">Heme biosynthesis protein</fullName>
    </submittedName>
</protein>
<dbReference type="InterPro" id="IPR023885">
    <property type="entry name" value="4Fe4S-binding_SPASM_dom"/>
</dbReference>
<evidence type="ECO:0000256" key="5">
    <source>
        <dbReference type="ARBA" id="ARBA00023004"/>
    </source>
</evidence>
<dbReference type="PANTHER" id="PTHR11228">
    <property type="entry name" value="RADICAL SAM DOMAIN PROTEIN"/>
    <property type="match status" value="1"/>
</dbReference>
<evidence type="ECO:0000256" key="1">
    <source>
        <dbReference type="ARBA" id="ARBA00001966"/>
    </source>
</evidence>
<dbReference type="InterPro" id="IPR007197">
    <property type="entry name" value="rSAM"/>
</dbReference>
<gene>
    <name evidence="8" type="ORF">ERS852511_02881</name>
</gene>
<dbReference type="SMART" id="SM00729">
    <property type="entry name" value="Elp3"/>
    <property type="match status" value="1"/>
</dbReference>
<organism evidence="8 9">
    <name type="scientific">Bacteroides thetaiotaomicron</name>
    <dbReference type="NCBI Taxonomy" id="818"/>
    <lineage>
        <taxon>Bacteria</taxon>
        <taxon>Pseudomonadati</taxon>
        <taxon>Bacteroidota</taxon>
        <taxon>Bacteroidia</taxon>
        <taxon>Bacteroidales</taxon>
        <taxon>Bacteroidaceae</taxon>
        <taxon>Bacteroides</taxon>
    </lineage>
</organism>
<dbReference type="AlphaFoldDB" id="A0A174QCS1"/>